<gene>
    <name evidence="3" type="ORF">A0J61_03129</name>
</gene>
<dbReference type="InParanoid" id="A0A1C7NI65"/>
<evidence type="ECO:0000313" key="3">
    <source>
        <dbReference type="EMBL" id="OBZ88833.1"/>
    </source>
</evidence>
<feature type="compositionally biased region" description="Low complexity" evidence="1">
    <location>
        <begin position="69"/>
        <end position="80"/>
    </location>
</feature>
<feature type="transmembrane region" description="Helical" evidence="2">
    <location>
        <begin position="239"/>
        <end position="260"/>
    </location>
</feature>
<evidence type="ECO:0000313" key="4">
    <source>
        <dbReference type="Proteomes" id="UP000093000"/>
    </source>
</evidence>
<keyword evidence="2" id="KW-0812">Transmembrane</keyword>
<sequence length="269" mass="31198">MTDFNKHNPLSREKPHEILISEENNKSNYIIKEEYEEMDDPVNKLVNQEDEDDSLVNLSPPSTEEWQKSTSSSSSSNASTDCEPHEQEDEQMKAADFVPQILKDVANEFLPNRTHQSLNHDEASKTSPESINLENSHPAAPVHQEPAKETTTFRVYQKTKLVVHPSKPNRPSNIYYRQRLSTPLRNEQIARTKTNISIPVYHPYARNDQKHKKSTRHRRQTTEMEADDHWHTLRSIARFLLSTITIIVVFLGLMALYYVLDALLFNDYN</sequence>
<dbReference type="OrthoDB" id="10562684at2759"/>
<name>A0A1C7NI65_9FUNG</name>
<keyword evidence="4" id="KW-1185">Reference proteome</keyword>
<reference evidence="3 4" key="1">
    <citation type="submission" date="2016-03" db="EMBL/GenBank/DDBJ databases">
        <title>Choanephora cucurbitarum.</title>
        <authorList>
            <person name="Min B."/>
            <person name="Park H."/>
            <person name="Park J.-H."/>
            <person name="Shin H.-D."/>
            <person name="Choi I.-G."/>
        </authorList>
    </citation>
    <scope>NUCLEOTIDE SEQUENCE [LARGE SCALE GENOMIC DNA]</scope>
    <source>
        <strain evidence="3 4">KUS-F28377</strain>
    </source>
</reference>
<accession>A0A1C7NI65</accession>
<feature type="region of interest" description="Disordered" evidence="1">
    <location>
        <begin position="1"/>
        <end position="26"/>
    </location>
</feature>
<evidence type="ECO:0000256" key="2">
    <source>
        <dbReference type="SAM" id="Phobius"/>
    </source>
</evidence>
<feature type="region of interest" description="Disordered" evidence="1">
    <location>
        <begin position="114"/>
        <end position="150"/>
    </location>
</feature>
<feature type="region of interest" description="Disordered" evidence="1">
    <location>
        <begin position="40"/>
        <end position="90"/>
    </location>
</feature>
<dbReference type="Proteomes" id="UP000093000">
    <property type="component" value="Unassembled WGS sequence"/>
</dbReference>
<evidence type="ECO:0000256" key="1">
    <source>
        <dbReference type="SAM" id="MobiDB-lite"/>
    </source>
</evidence>
<keyword evidence="2" id="KW-0472">Membrane</keyword>
<feature type="compositionally biased region" description="Polar residues" evidence="1">
    <location>
        <begin position="125"/>
        <end position="135"/>
    </location>
</feature>
<proteinExistence type="predicted"/>
<keyword evidence="2" id="KW-1133">Transmembrane helix</keyword>
<protein>
    <submittedName>
        <fullName evidence="3">Uncharacterized protein</fullName>
    </submittedName>
</protein>
<dbReference type="AlphaFoldDB" id="A0A1C7NI65"/>
<comment type="caution">
    <text evidence="3">The sequence shown here is derived from an EMBL/GenBank/DDBJ whole genome shotgun (WGS) entry which is preliminary data.</text>
</comment>
<dbReference type="EMBL" id="LUGH01000129">
    <property type="protein sequence ID" value="OBZ88833.1"/>
    <property type="molecule type" value="Genomic_DNA"/>
</dbReference>
<feature type="compositionally biased region" description="Basic and acidic residues" evidence="1">
    <location>
        <begin position="1"/>
        <end position="25"/>
    </location>
</feature>
<organism evidence="3 4">
    <name type="scientific">Choanephora cucurbitarum</name>
    <dbReference type="NCBI Taxonomy" id="101091"/>
    <lineage>
        <taxon>Eukaryota</taxon>
        <taxon>Fungi</taxon>
        <taxon>Fungi incertae sedis</taxon>
        <taxon>Mucoromycota</taxon>
        <taxon>Mucoromycotina</taxon>
        <taxon>Mucoromycetes</taxon>
        <taxon>Mucorales</taxon>
        <taxon>Mucorineae</taxon>
        <taxon>Choanephoraceae</taxon>
        <taxon>Choanephoroideae</taxon>
        <taxon>Choanephora</taxon>
    </lineage>
</organism>